<keyword evidence="2" id="KW-0812">Transmembrane</keyword>
<dbReference type="AlphaFoldDB" id="A0A917H7R4"/>
<dbReference type="InterPro" id="IPR058488">
    <property type="entry name" value="DUF8175"/>
</dbReference>
<reference evidence="4" key="2">
    <citation type="submission" date="2020-09" db="EMBL/GenBank/DDBJ databases">
        <authorList>
            <person name="Sun Q."/>
            <person name="Zhou Y."/>
        </authorList>
    </citation>
    <scope>NUCLEOTIDE SEQUENCE</scope>
    <source>
        <strain evidence="4">CGMCC 1.12187</strain>
    </source>
</reference>
<evidence type="ECO:0000256" key="2">
    <source>
        <dbReference type="SAM" id="Phobius"/>
    </source>
</evidence>
<organism evidence="4 5">
    <name type="scientific">Kocuria dechangensis</name>
    <dbReference type="NCBI Taxonomy" id="1176249"/>
    <lineage>
        <taxon>Bacteria</taxon>
        <taxon>Bacillati</taxon>
        <taxon>Actinomycetota</taxon>
        <taxon>Actinomycetes</taxon>
        <taxon>Micrococcales</taxon>
        <taxon>Micrococcaceae</taxon>
        <taxon>Kocuria</taxon>
    </lineage>
</organism>
<dbReference type="Pfam" id="PF26526">
    <property type="entry name" value="DUF8175"/>
    <property type="match status" value="1"/>
</dbReference>
<reference evidence="4" key="1">
    <citation type="journal article" date="2014" name="Int. J. Syst. Evol. Microbiol.">
        <title>Complete genome sequence of Corynebacterium casei LMG S-19264T (=DSM 44701T), isolated from a smear-ripened cheese.</title>
        <authorList>
            <consortium name="US DOE Joint Genome Institute (JGI-PGF)"/>
            <person name="Walter F."/>
            <person name="Albersmeier A."/>
            <person name="Kalinowski J."/>
            <person name="Ruckert C."/>
        </authorList>
    </citation>
    <scope>NUCLEOTIDE SEQUENCE</scope>
    <source>
        <strain evidence="4">CGMCC 1.12187</strain>
    </source>
</reference>
<keyword evidence="2" id="KW-1133">Transmembrane helix</keyword>
<gene>
    <name evidence="4" type="ORF">GCM10011374_37130</name>
</gene>
<dbReference type="Proteomes" id="UP000638848">
    <property type="component" value="Unassembled WGS sequence"/>
</dbReference>
<dbReference type="RefSeq" id="WP_188539936.1">
    <property type="nucleotide sequence ID" value="NZ_BMEQ01000033.1"/>
</dbReference>
<keyword evidence="2" id="KW-0472">Membrane</keyword>
<accession>A0A917H7R4</accession>
<evidence type="ECO:0000313" key="4">
    <source>
        <dbReference type="EMBL" id="GGG69303.1"/>
    </source>
</evidence>
<evidence type="ECO:0000313" key="5">
    <source>
        <dbReference type="Proteomes" id="UP000638848"/>
    </source>
</evidence>
<evidence type="ECO:0000259" key="3">
    <source>
        <dbReference type="Pfam" id="PF26526"/>
    </source>
</evidence>
<dbReference type="EMBL" id="BMEQ01000033">
    <property type="protein sequence ID" value="GGG69303.1"/>
    <property type="molecule type" value="Genomic_DNA"/>
</dbReference>
<feature type="domain" description="DUF8175" evidence="3">
    <location>
        <begin position="58"/>
        <end position="246"/>
    </location>
</feature>
<keyword evidence="5" id="KW-1185">Reference proteome</keyword>
<sequence>MDTNNNDAARARPRWVGPALIALVLTLVAVAGWTIRNLTSTDDQQAAPAASVPVAPPAEAGETAAPAAGEDFAWDCQADLNTDAVSVADEAPPVQEWVAAGYTVVPSSGEFGGCERRDSGLRVGFAHSEAGALMAAATYAMSLDPSLSQDAATDVEVAIAAGPDRERLEEKAQRIRDGVEEGSDGSTTASSTLIGYSQNHYTEEAASYQLVYTFPAENGLTQKAIAQADLVWEDGDWKLDPASGTKMMTVDQYQGQPYVQWGPKN</sequence>
<protein>
    <recommendedName>
        <fullName evidence="3">DUF8175 domain-containing protein</fullName>
    </recommendedName>
</protein>
<feature type="region of interest" description="Disordered" evidence="1">
    <location>
        <begin position="42"/>
        <end position="66"/>
    </location>
</feature>
<feature type="compositionally biased region" description="Low complexity" evidence="1">
    <location>
        <begin position="46"/>
        <end position="66"/>
    </location>
</feature>
<proteinExistence type="predicted"/>
<evidence type="ECO:0000256" key="1">
    <source>
        <dbReference type="SAM" id="MobiDB-lite"/>
    </source>
</evidence>
<feature type="transmembrane region" description="Helical" evidence="2">
    <location>
        <begin position="15"/>
        <end position="35"/>
    </location>
</feature>
<comment type="caution">
    <text evidence="4">The sequence shown here is derived from an EMBL/GenBank/DDBJ whole genome shotgun (WGS) entry which is preliminary data.</text>
</comment>
<name>A0A917H7R4_9MICC</name>